<dbReference type="EMBL" id="CP002584">
    <property type="protein sequence ID" value="ADZ80010.1"/>
    <property type="molecule type" value="Genomic_DNA"/>
</dbReference>
<reference evidence="1" key="1">
    <citation type="submission" date="2011-03" db="EMBL/GenBank/DDBJ databases">
        <title>Complete sequence of Sphingobacterium sp. 21.</title>
        <authorList>
            <consortium name="US DOE Joint Genome Institute"/>
            <person name="Lucas S."/>
            <person name="Copeland A."/>
            <person name="Lapidus A."/>
            <person name="Cheng J.-F."/>
            <person name="Goodwin L."/>
            <person name="Pitluck S."/>
            <person name="Davenport K."/>
            <person name="Detter J.C."/>
            <person name="Han C."/>
            <person name="Tapia R."/>
            <person name="Land M."/>
            <person name="Hauser L."/>
            <person name="Kyrpides N."/>
            <person name="Ivanova N."/>
            <person name="Ovchinnikova G."/>
            <person name="Pagani I."/>
            <person name="Siebers A.K."/>
            <person name="Allgaier M."/>
            <person name="Thelen M.P."/>
            <person name="Hugenholtz P."/>
            <person name="Woyke T."/>
        </authorList>
    </citation>
    <scope>NUCLEOTIDE SEQUENCE</scope>
    <source>
        <strain evidence="1">21</strain>
    </source>
</reference>
<accession>F4C2D2</accession>
<name>F4C2D2_SPHS2</name>
<dbReference type="AlphaFoldDB" id="F4C2D2"/>
<sequence length="91" mass="10384">MLNTMAMRGQDRELIPFSITFVTCDLTKNKGGEKITLDEAVLVGGNKSKSEARNPNHYSNFTRNIRHLHSDRIIKIHPLLVTRFNGYKVTI</sequence>
<organism evidence="1">
    <name type="scientific">Sphingobacterium sp. (strain 21)</name>
    <dbReference type="NCBI Taxonomy" id="743722"/>
    <lineage>
        <taxon>Bacteria</taxon>
        <taxon>Pseudomonadati</taxon>
        <taxon>Bacteroidota</taxon>
        <taxon>Sphingobacteriia</taxon>
        <taxon>Sphingobacteriales</taxon>
        <taxon>Sphingobacteriaceae</taxon>
        <taxon>Sphingobacterium</taxon>
    </lineage>
</organism>
<proteinExistence type="predicted"/>
<dbReference type="KEGG" id="shg:Sph21_3472"/>
<dbReference type="eggNOG" id="ENOG503150V">
    <property type="taxonomic scope" value="Bacteria"/>
</dbReference>
<gene>
    <name evidence="1" type="ordered locus">Sph21_3472</name>
</gene>
<dbReference type="STRING" id="743722.Sph21_3472"/>
<dbReference type="PATRIC" id="fig|743722.3.peg.3713"/>
<protein>
    <submittedName>
        <fullName evidence="1">Uncharacterized protein</fullName>
    </submittedName>
</protein>
<dbReference type="HOGENOM" id="CLU_175591_0_0_10"/>
<evidence type="ECO:0000313" key="1">
    <source>
        <dbReference type="EMBL" id="ADZ80010.1"/>
    </source>
</evidence>